<dbReference type="Pfam" id="PF00270">
    <property type="entry name" value="DEAD"/>
    <property type="match status" value="1"/>
</dbReference>
<dbReference type="InterPro" id="IPR014001">
    <property type="entry name" value="Helicase_ATP-bd"/>
</dbReference>
<evidence type="ECO:0000256" key="9">
    <source>
        <dbReference type="ARBA" id="ARBA00023172"/>
    </source>
</evidence>
<dbReference type="InterPro" id="IPR047112">
    <property type="entry name" value="RecG/Mfd"/>
</dbReference>
<dbReference type="InterPro" id="IPR027417">
    <property type="entry name" value="P-loop_NTPase"/>
</dbReference>
<dbReference type="Proteomes" id="UP000586976">
    <property type="component" value="Unassembled WGS sequence"/>
</dbReference>
<dbReference type="Gene3D" id="2.40.50.140">
    <property type="entry name" value="Nucleic acid-binding proteins"/>
    <property type="match status" value="1"/>
</dbReference>
<comment type="caution">
    <text evidence="19">The sequence shown here is derived from an EMBL/GenBank/DDBJ whole genome shotgun (WGS) entry which is preliminary data.</text>
</comment>
<dbReference type="EC" id="5.6.2.4" evidence="13 15"/>
<keyword evidence="5 15" id="KW-0378">Hydrolase</keyword>
<dbReference type="NCBIfam" id="TIGR00643">
    <property type="entry name" value="recG"/>
    <property type="match status" value="1"/>
</dbReference>
<evidence type="ECO:0000256" key="1">
    <source>
        <dbReference type="ARBA" id="ARBA00007504"/>
    </source>
</evidence>
<dbReference type="PANTHER" id="PTHR47964:SF1">
    <property type="entry name" value="ATP-DEPENDENT DNA HELICASE HOMOLOG RECG, CHLOROPLASTIC"/>
    <property type="match status" value="1"/>
</dbReference>
<keyword evidence="8" id="KW-0238">DNA-binding</keyword>
<dbReference type="NCBIfam" id="NF008168">
    <property type="entry name" value="PRK10917.2-2"/>
    <property type="match status" value="1"/>
</dbReference>
<dbReference type="NCBIfam" id="NF008167">
    <property type="entry name" value="PRK10917.2-1"/>
    <property type="match status" value="1"/>
</dbReference>
<dbReference type="SMART" id="SM00487">
    <property type="entry name" value="DEXDc"/>
    <property type="match status" value="1"/>
</dbReference>
<feature type="compositionally biased region" description="Basic and acidic residues" evidence="16">
    <location>
        <begin position="505"/>
        <end position="527"/>
    </location>
</feature>
<dbReference type="CDD" id="cd04488">
    <property type="entry name" value="RecG_wedge_OBF"/>
    <property type="match status" value="1"/>
</dbReference>
<comment type="catalytic activity">
    <reaction evidence="14 15">
        <text>ATP + H2O = ADP + phosphate + H(+)</text>
        <dbReference type="Rhea" id="RHEA:13065"/>
        <dbReference type="ChEBI" id="CHEBI:15377"/>
        <dbReference type="ChEBI" id="CHEBI:15378"/>
        <dbReference type="ChEBI" id="CHEBI:30616"/>
        <dbReference type="ChEBI" id="CHEBI:43474"/>
        <dbReference type="ChEBI" id="CHEBI:456216"/>
        <dbReference type="EC" id="5.6.2.4"/>
    </reaction>
</comment>
<dbReference type="GO" id="GO:0003677">
    <property type="term" value="F:DNA binding"/>
    <property type="evidence" value="ECO:0007669"/>
    <property type="project" value="UniProtKB-KW"/>
</dbReference>
<evidence type="ECO:0000256" key="5">
    <source>
        <dbReference type="ARBA" id="ARBA00022801"/>
    </source>
</evidence>
<dbReference type="SMART" id="SM00490">
    <property type="entry name" value="HELICc"/>
    <property type="match status" value="1"/>
</dbReference>
<evidence type="ECO:0000313" key="20">
    <source>
        <dbReference type="Proteomes" id="UP000586976"/>
    </source>
</evidence>
<feature type="region of interest" description="Disordered" evidence="16">
    <location>
        <begin position="504"/>
        <end position="527"/>
    </location>
</feature>
<protein>
    <recommendedName>
        <fullName evidence="2 15">ATP-dependent DNA helicase RecG</fullName>
        <ecNumber evidence="13 15">5.6.2.4</ecNumber>
    </recommendedName>
</protein>
<dbReference type="GO" id="GO:0005524">
    <property type="term" value="F:ATP binding"/>
    <property type="evidence" value="ECO:0007669"/>
    <property type="project" value="UniProtKB-KW"/>
</dbReference>
<dbReference type="Pfam" id="PF00271">
    <property type="entry name" value="Helicase_C"/>
    <property type="match status" value="1"/>
</dbReference>
<dbReference type="GO" id="GO:0016787">
    <property type="term" value="F:hydrolase activity"/>
    <property type="evidence" value="ECO:0007669"/>
    <property type="project" value="UniProtKB-KW"/>
</dbReference>
<dbReference type="InterPro" id="IPR001650">
    <property type="entry name" value="Helicase_C-like"/>
</dbReference>
<evidence type="ECO:0000256" key="7">
    <source>
        <dbReference type="ARBA" id="ARBA00022840"/>
    </source>
</evidence>
<dbReference type="GO" id="GO:0006310">
    <property type="term" value="P:DNA recombination"/>
    <property type="evidence" value="ECO:0007669"/>
    <property type="project" value="UniProtKB-UniRule"/>
</dbReference>
<evidence type="ECO:0000256" key="4">
    <source>
        <dbReference type="ARBA" id="ARBA00022763"/>
    </source>
</evidence>
<dbReference type="InterPro" id="IPR012340">
    <property type="entry name" value="NA-bd_OB-fold"/>
</dbReference>
<dbReference type="GO" id="GO:0006281">
    <property type="term" value="P:DNA repair"/>
    <property type="evidence" value="ECO:0007669"/>
    <property type="project" value="UniProtKB-UniRule"/>
</dbReference>
<dbReference type="Pfam" id="PF17191">
    <property type="entry name" value="RecG_wedge"/>
    <property type="match status" value="1"/>
</dbReference>
<evidence type="ECO:0000313" key="19">
    <source>
        <dbReference type="EMBL" id="MBA4865011.1"/>
    </source>
</evidence>
<proteinExistence type="inferred from homology"/>
<keyword evidence="11" id="KW-0413">Isomerase</keyword>
<dbReference type="InterPro" id="IPR004609">
    <property type="entry name" value="ATP-dep_DNA_helicase_RecG"/>
</dbReference>
<keyword evidence="6 15" id="KW-0347">Helicase</keyword>
<dbReference type="AlphaFoldDB" id="A0A7W2D597"/>
<evidence type="ECO:0000256" key="14">
    <source>
        <dbReference type="ARBA" id="ARBA00048988"/>
    </source>
</evidence>
<dbReference type="SUPFAM" id="SSF52540">
    <property type="entry name" value="P-loop containing nucleoside triphosphate hydrolases"/>
    <property type="match status" value="2"/>
</dbReference>
<dbReference type="Pfam" id="PF19833">
    <property type="entry name" value="RecG_dom3_C"/>
    <property type="match status" value="1"/>
</dbReference>
<sequence length="729" mass="78950">MDLVPVLEESLKKVIGPATAKVMAEHLGLHTVGDLLHHYPRRYAERGELTRLADLPLDEHVTVVAQVASARIMKFRGGSGQRLEVVITDGSGQLQLVFFGKGVHKPHKDLLPGTRAMFAGKVSVFNRKLQLAHPAYQLLRGGEDDETVDSWAGALIPIYPATAKLESWKIAKSVDTVLPSAREAVDPLPPALREGRGLVPLPEALLKIHRPSTKADIADARARLKWDEAFVLQVALARRRYADTQLPAVARKPKPDGLLAAFDARLPFTLTEGQEKVSKEIFDDLATEHPMHRLLQGEVGSGKTMVALRAMLAVVDAGGQAAMLAPTEVLAQQHHRSITEMMGELAEGGMLGGAEQATKVVLLTGSMGAAARRQALLDLVTGEAGIVIGTHALIEDKVQFHDLGLVVVDEQHRFGVEQRDALRGKGKQPPHLLVMTATPIPRTVAMTVFGDLETSVLDQLPAGRSPIASHVVPAQDKPHFLARAWERVREEVDQGHQAYVVCPRIGDEEPEAKGKKKSPEDEAEKRPPLAVLDVAEQLAQGPLKGLKVEILHGRMQPDDKDAVMRRFAAGETDVLVATTVIEVGVNVPNATAMVIMDADRFGVSQLHQLRGRVGRGSAPGLCLLVSEMPEASAARARLNAVAATLDGFELSRIDLEQRREGDVLGQAQSGVRSSLRMLTVIDDEEIIAEARGEAAAVVAQDPELEHLPGLRTALDALLDEEREQYLDKG</sequence>
<comment type="function">
    <text evidence="15">Plays a critical role in recombination and DNA repair. Helps process Holliday junction intermediates to mature products by catalyzing branch migration. Has replication fork regression activity, unwinds stalled or blocked replication forks to make a HJ that can be resolved. Has a DNA unwinding activity characteristic of a DNA helicase with 3'-5' polarity.</text>
</comment>
<keyword evidence="4 15" id="KW-0227">DNA damage</keyword>
<keyword evidence="7 15" id="KW-0067">ATP-binding</keyword>
<keyword evidence="3 15" id="KW-0547">Nucleotide-binding</keyword>
<dbReference type="FunFam" id="2.40.50.140:FF:000186">
    <property type="entry name" value="ATP-dependent DNA helicase RecG"/>
    <property type="match status" value="1"/>
</dbReference>
<evidence type="ECO:0000256" key="3">
    <source>
        <dbReference type="ARBA" id="ARBA00022741"/>
    </source>
</evidence>
<comment type="catalytic activity">
    <reaction evidence="12 15">
        <text>Couples ATP hydrolysis with the unwinding of duplex DNA by translocating in the 3'-5' direction.</text>
        <dbReference type="EC" id="5.6.2.4"/>
    </reaction>
</comment>
<evidence type="ECO:0000256" key="13">
    <source>
        <dbReference type="ARBA" id="ARBA00034808"/>
    </source>
</evidence>
<evidence type="ECO:0000256" key="11">
    <source>
        <dbReference type="ARBA" id="ARBA00023235"/>
    </source>
</evidence>
<dbReference type="InterPro" id="IPR045562">
    <property type="entry name" value="RecG_dom3_C"/>
</dbReference>
<evidence type="ECO:0000256" key="6">
    <source>
        <dbReference type="ARBA" id="ARBA00022806"/>
    </source>
</evidence>
<dbReference type="InterPro" id="IPR033454">
    <property type="entry name" value="RecG_wedge"/>
</dbReference>
<accession>A0A7W2D597</accession>
<reference evidence="19 20" key="1">
    <citation type="submission" date="2020-07" db="EMBL/GenBank/DDBJ databases">
        <title>Streptomyces isolated from Indian soil.</title>
        <authorList>
            <person name="Mandal S."/>
            <person name="Maiti P.K."/>
        </authorList>
    </citation>
    <scope>NUCLEOTIDE SEQUENCE [LARGE SCALE GENOMIC DNA]</scope>
    <source>
        <strain evidence="19 20">PSKA54</strain>
    </source>
</reference>
<dbReference type="PANTHER" id="PTHR47964">
    <property type="entry name" value="ATP-DEPENDENT DNA HELICASE HOMOLOG RECG, CHLOROPLASTIC"/>
    <property type="match status" value="1"/>
</dbReference>
<dbReference type="CDD" id="cd17992">
    <property type="entry name" value="DEXHc_RecG"/>
    <property type="match status" value="1"/>
</dbReference>
<dbReference type="GO" id="GO:0043138">
    <property type="term" value="F:3'-5' DNA helicase activity"/>
    <property type="evidence" value="ECO:0007669"/>
    <property type="project" value="UniProtKB-EC"/>
</dbReference>
<gene>
    <name evidence="19" type="primary">recG</name>
    <name evidence="19" type="ORF">H1V43_27390</name>
</gene>
<evidence type="ECO:0000256" key="10">
    <source>
        <dbReference type="ARBA" id="ARBA00023204"/>
    </source>
</evidence>
<keyword evidence="20" id="KW-1185">Reference proteome</keyword>
<dbReference type="RefSeq" id="WP_181866572.1">
    <property type="nucleotide sequence ID" value="NZ_JACEQY010000035.1"/>
</dbReference>
<feature type="domain" description="Helicase C-terminal" evidence="18">
    <location>
        <begin position="480"/>
        <end position="656"/>
    </location>
</feature>
<evidence type="ECO:0000256" key="15">
    <source>
        <dbReference type="RuleBase" id="RU363016"/>
    </source>
</evidence>
<evidence type="ECO:0000256" key="8">
    <source>
        <dbReference type="ARBA" id="ARBA00023125"/>
    </source>
</evidence>
<keyword evidence="9 15" id="KW-0233">DNA recombination</keyword>
<evidence type="ECO:0000256" key="16">
    <source>
        <dbReference type="SAM" id="MobiDB-lite"/>
    </source>
</evidence>
<feature type="domain" description="Helicase ATP-binding" evidence="17">
    <location>
        <begin position="284"/>
        <end position="457"/>
    </location>
</feature>
<dbReference type="EMBL" id="JACEQY010000035">
    <property type="protein sequence ID" value="MBA4865011.1"/>
    <property type="molecule type" value="Genomic_DNA"/>
</dbReference>
<dbReference type="PROSITE" id="PS51192">
    <property type="entry name" value="HELICASE_ATP_BIND_1"/>
    <property type="match status" value="1"/>
</dbReference>
<dbReference type="SUPFAM" id="SSF50249">
    <property type="entry name" value="Nucleic acid-binding proteins"/>
    <property type="match status" value="1"/>
</dbReference>
<evidence type="ECO:0000259" key="18">
    <source>
        <dbReference type="PROSITE" id="PS51194"/>
    </source>
</evidence>
<keyword evidence="10 15" id="KW-0234">DNA repair</keyword>
<name>A0A7W2D597_9ACTN</name>
<dbReference type="PROSITE" id="PS51194">
    <property type="entry name" value="HELICASE_CTER"/>
    <property type="match status" value="1"/>
</dbReference>
<dbReference type="InterPro" id="IPR011545">
    <property type="entry name" value="DEAD/DEAH_box_helicase_dom"/>
</dbReference>
<organism evidence="19 20">
    <name type="scientific">Streptomyces himalayensis subsp. aureolus</name>
    <dbReference type="NCBI Taxonomy" id="2758039"/>
    <lineage>
        <taxon>Bacteria</taxon>
        <taxon>Bacillati</taxon>
        <taxon>Actinomycetota</taxon>
        <taxon>Actinomycetes</taxon>
        <taxon>Kitasatosporales</taxon>
        <taxon>Streptomycetaceae</taxon>
        <taxon>Streptomyces</taxon>
        <taxon>Streptomyces himalayensis</taxon>
    </lineage>
</organism>
<dbReference type="Gene3D" id="3.40.50.300">
    <property type="entry name" value="P-loop containing nucleotide triphosphate hydrolases"/>
    <property type="match status" value="2"/>
</dbReference>
<comment type="similarity">
    <text evidence="1 15">Belongs to the helicase family. RecG subfamily.</text>
</comment>
<evidence type="ECO:0000259" key="17">
    <source>
        <dbReference type="PROSITE" id="PS51192"/>
    </source>
</evidence>
<evidence type="ECO:0000256" key="12">
    <source>
        <dbReference type="ARBA" id="ARBA00034617"/>
    </source>
</evidence>
<evidence type="ECO:0000256" key="2">
    <source>
        <dbReference type="ARBA" id="ARBA00017846"/>
    </source>
</evidence>